<dbReference type="Proteomes" id="UP000198598">
    <property type="component" value="Unassembled WGS sequence"/>
</dbReference>
<organism evidence="1 2">
    <name type="scientific">Spirosoma endophyticum</name>
    <dbReference type="NCBI Taxonomy" id="662367"/>
    <lineage>
        <taxon>Bacteria</taxon>
        <taxon>Pseudomonadati</taxon>
        <taxon>Bacteroidota</taxon>
        <taxon>Cytophagia</taxon>
        <taxon>Cytophagales</taxon>
        <taxon>Cytophagaceae</taxon>
        <taxon>Spirosoma</taxon>
    </lineage>
</organism>
<dbReference type="STRING" id="662367.SAMN05216167_108207"/>
<name>A0A1I1WBA1_9BACT</name>
<dbReference type="RefSeq" id="WP_093829612.1">
    <property type="nucleotide sequence ID" value="NZ_FOLQ01000008.1"/>
</dbReference>
<accession>A0A1I1WBA1</accession>
<evidence type="ECO:0000313" key="2">
    <source>
        <dbReference type="Proteomes" id="UP000198598"/>
    </source>
</evidence>
<dbReference type="EMBL" id="FOLQ01000008">
    <property type="protein sequence ID" value="SFD92279.1"/>
    <property type="molecule type" value="Genomic_DNA"/>
</dbReference>
<reference evidence="1 2" key="1">
    <citation type="submission" date="2016-10" db="EMBL/GenBank/DDBJ databases">
        <authorList>
            <person name="de Groot N.N."/>
        </authorList>
    </citation>
    <scope>NUCLEOTIDE SEQUENCE [LARGE SCALE GENOMIC DNA]</scope>
    <source>
        <strain evidence="1 2">DSM 26130</strain>
    </source>
</reference>
<gene>
    <name evidence="1" type="ORF">SAMN05216167_108207</name>
</gene>
<dbReference type="AlphaFoldDB" id="A0A1I1WBA1"/>
<evidence type="ECO:0000313" key="1">
    <source>
        <dbReference type="EMBL" id="SFD92279.1"/>
    </source>
</evidence>
<proteinExistence type="predicted"/>
<dbReference type="OrthoDB" id="9834980at2"/>
<sequence>MDFNDLTKKIKRAYINIGELSTPNFERKIKWAPNALNISFGSTDDLTDETKILNAVGAIADMKDCIKRKMSSMDLSPKLAEDEINNNLSLQLITDLDNQQKHIYPLTNEERSHRSPQYRNVHSYVKFTFGSGADSGIAFDLVGQTVNPVGNTVVKAEVEAEITDKDGNFIVTLDTMINDAIAIWDNFFVLHNIK</sequence>
<protein>
    <submittedName>
        <fullName evidence="1">Uncharacterized protein</fullName>
    </submittedName>
</protein>
<keyword evidence="2" id="KW-1185">Reference proteome</keyword>